<keyword evidence="4" id="KW-0676">Redox-active center</keyword>
<dbReference type="GO" id="GO:0015035">
    <property type="term" value="F:protein-disulfide reductase activity"/>
    <property type="evidence" value="ECO:0007669"/>
    <property type="project" value="InterPro"/>
</dbReference>
<evidence type="ECO:0000259" key="5">
    <source>
        <dbReference type="PROSITE" id="PS51352"/>
    </source>
</evidence>
<dbReference type="AlphaFoldDB" id="B3T5A3"/>
<dbReference type="PANTHER" id="PTHR45663">
    <property type="entry name" value="GEO12009P1"/>
    <property type="match status" value="1"/>
</dbReference>
<name>B3T5A3_9ZZZZ</name>
<evidence type="ECO:0000256" key="1">
    <source>
        <dbReference type="ARBA" id="ARBA00022448"/>
    </source>
</evidence>
<dbReference type="PIRSF" id="PIRSF000077">
    <property type="entry name" value="Thioredoxin"/>
    <property type="match status" value="1"/>
</dbReference>
<proteinExistence type="predicted"/>
<dbReference type="PROSITE" id="PS00194">
    <property type="entry name" value="THIOREDOXIN_1"/>
    <property type="match status" value="1"/>
</dbReference>
<dbReference type="PANTHER" id="PTHR45663:SF11">
    <property type="entry name" value="GEO12009P1"/>
    <property type="match status" value="1"/>
</dbReference>
<evidence type="ECO:0000256" key="2">
    <source>
        <dbReference type="ARBA" id="ARBA00022982"/>
    </source>
</evidence>
<dbReference type="Gene3D" id="3.40.30.10">
    <property type="entry name" value="Glutaredoxin"/>
    <property type="match status" value="1"/>
</dbReference>
<gene>
    <name evidence="6" type="ORF">ALOHA_HF4000ANIW141A21ctg1g47</name>
</gene>
<keyword evidence="2" id="KW-0249">Electron transport</keyword>
<organism evidence="6">
    <name type="scientific">uncultured marine microorganism HF4000_ANIW141A21</name>
    <dbReference type="NCBI Taxonomy" id="455535"/>
    <lineage>
        <taxon>unclassified sequences</taxon>
        <taxon>environmental samples</taxon>
    </lineage>
</organism>
<keyword evidence="3" id="KW-1015">Disulfide bond</keyword>
<dbReference type="PRINTS" id="PR00421">
    <property type="entry name" value="THIOREDOXIN"/>
</dbReference>
<dbReference type="SUPFAM" id="SSF52833">
    <property type="entry name" value="Thioredoxin-like"/>
    <property type="match status" value="1"/>
</dbReference>
<reference evidence="6" key="1">
    <citation type="journal article" date="2008" name="ISME J.">
        <title>Genomic patterns of recombination, clonal divergence and environment in marine microbial populations.</title>
        <authorList>
            <person name="Konstantinidis K.T."/>
            <person name="Delong E.F."/>
        </authorList>
    </citation>
    <scope>NUCLEOTIDE SEQUENCE</scope>
</reference>
<dbReference type="InterPro" id="IPR005746">
    <property type="entry name" value="Thioredoxin"/>
</dbReference>
<dbReference type="EMBL" id="EU016608">
    <property type="protein sequence ID" value="ABZ07762.1"/>
    <property type="molecule type" value="Genomic_DNA"/>
</dbReference>
<dbReference type="Pfam" id="PF00085">
    <property type="entry name" value="Thioredoxin"/>
    <property type="match status" value="1"/>
</dbReference>
<dbReference type="InterPro" id="IPR036249">
    <property type="entry name" value="Thioredoxin-like_sf"/>
</dbReference>
<protein>
    <submittedName>
        <fullName evidence="6">Putative thioredoxin</fullName>
    </submittedName>
</protein>
<dbReference type="InterPro" id="IPR013766">
    <property type="entry name" value="Thioredoxin_domain"/>
</dbReference>
<dbReference type="CDD" id="cd02947">
    <property type="entry name" value="TRX_family"/>
    <property type="match status" value="1"/>
</dbReference>
<dbReference type="PROSITE" id="PS51352">
    <property type="entry name" value="THIOREDOXIN_2"/>
    <property type="match status" value="1"/>
</dbReference>
<dbReference type="FunFam" id="3.40.30.10:FF:000001">
    <property type="entry name" value="Thioredoxin"/>
    <property type="match status" value="1"/>
</dbReference>
<feature type="domain" description="Thioredoxin" evidence="5">
    <location>
        <begin position="1"/>
        <end position="116"/>
    </location>
</feature>
<dbReference type="NCBIfam" id="TIGR01068">
    <property type="entry name" value="thioredoxin"/>
    <property type="match status" value="1"/>
</dbReference>
<dbReference type="InterPro" id="IPR017937">
    <property type="entry name" value="Thioredoxin_CS"/>
</dbReference>
<sequence length="118" mass="13216">MTESSFKPVNDTPIVINDGTIDDTLSTYPLVVVDCWADWCAPCKMIAPVIDELAKQYSGKIVFCKLDVDSNRLIPNRYQITGIPTLLVFKNSKLVDRIVGVVPKHEIMRVVSNHMVPN</sequence>
<accession>B3T5A3</accession>
<evidence type="ECO:0000313" key="6">
    <source>
        <dbReference type="EMBL" id="ABZ07762.1"/>
    </source>
</evidence>
<evidence type="ECO:0000256" key="4">
    <source>
        <dbReference type="ARBA" id="ARBA00023284"/>
    </source>
</evidence>
<evidence type="ECO:0000256" key="3">
    <source>
        <dbReference type="ARBA" id="ARBA00023157"/>
    </source>
</evidence>
<keyword evidence="1" id="KW-0813">Transport</keyword>